<dbReference type="Pfam" id="PF09640">
    <property type="entry name" value="DUF2027"/>
    <property type="match status" value="1"/>
</dbReference>
<dbReference type="KEGG" id="ppn:Palpr_1545"/>
<dbReference type="InterPro" id="IPR018598">
    <property type="entry name" value="DUF2027"/>
</dbReference>
<protein>
    <recommendedName>
        <fullName evidence="1">Smr domain-containing protein</fullName>
    </recommendedName>
</protein>
<evidence type="ECO:0000313" key="2">
    <source>
        <dbReference type="EMBL" id="ADQ79691.1"/>
    </source>
</evidence>
<dbReference type="eggNOG" id="COG1193">
    <property type="taxonomic scope" value="Bacteria"/>
</dbReference>
<name>E4T4P7_PALPW</name>
<dbReference type="PROSITE" id="PS50828">
    <property type="entry name" value="SMR"/>
    <property type="match status" value="1"/>
</dbReference>
<dbReference type="AlphaFoldDB" id="E4T4P7"/>
<proteinExistence type="predicted"/>
<keyword evidence="3" id="KW-1185">Reference proteome</keyword>
<dbReference type="OrthoDB" id="1524810at2"/>
<dbReference type="Proteomes" id="UP000008718">
    <property type="component" value="Chromosome"/>
</dbReference>
<sequence>MIKKGDTVRFLNAVGGGIVSRVDELKKMVFVEDADGFEIPALERECVVIAAVNEKTNFPIKDFKTKVEPIIPKPSEVVIPERKPEPVFETPEGDTLKALLAFFPVDIKQLQTTSYECYLVNDSNYYLYYNVINGENDVWASAASGLIEPNMQELLTEISKDQLSSWEKIRVQLLPFKQGKNYTPQSVVDVNMKINAVKFYKLHSFTASEYFDEPALIVDINSEKEKEIENKKMADISPEDIKQAMFTKGETDRPKVIKHTQNSEIIEVDLHINELLDTTAGLSNAAMLQCQLDKFHEVLEENKKRKGQKIVFIHGKGEGVLRKEIEKLLKTRYKAYYFQDASFREYGFGATMVTIK</sequence>
<dbReference type="STRING" id="694427.Palpr_1545"/>
<organism evidence="2 3">
    <name type="scientific">Paludibacter propionicigenes (strain DSM 17365 / JCM 13257 / WB4)</name>
    <dbReference type="NCBI Taxonomy" id="694427"/>
    <lineage>
        <taxon>Bacteria</taxon>
        <taxon>Pseudomonadati</taxon>
        <taxon>Bacteroidota</taxon>
        <taxon>Bacteroidia</taxon>
        <taxon>Bacteroidales</taxon>
        <taxon>Paludibacteraceae</taxon>
        <taxon>Paludibacter</taxon>
    </lineage>
</organism>
<dbReference type="Gene3D" id="3.30.1370.110">
    <property type="match status" value="1"/>
</dbReference>
<reference evidence="2 3" key="2">
    <citation type="journal article" date="2011" name="Stand. Genomic Sci.">
        <title>Complete genome sequence of Paludibacter propionicigenes type strain (WB4).</title>
        <authorList>
            <person name="Gronow S."/>
            <person name="Munk C."/>
            <person name="Lapidus A."/>
            <person name="Nolan M."/>
            <person name="Lucas S."/>
            <person name="Hammon N."/>
            <person name="Deshpande S."/>
            <person name="Cheng J.F."/>
            <person name="Tapia R."/>
            <person name="Han C."/>
            <person name="Goodwin L."/>
            <person name="Pitluck S."/>
            <person name="Liolios K."/>
            <person name="Ivanova N."/>
            <person name="Mavromatis K."/>
            <person name="Mikhailova N."/>
            <person name="Pati A."/>
            <person name="Chen A."/>
            <person name="Palaniappan K."/>
            <person name="Land M."/>
            <person name="Hauser L."/>
            <person name="Chang Y.J."/>
            <person name="Jeffries C.D."/>
            <person name="Brambilla E."/>
            <person name="Rohde M."/>
            <person name="Goker M."/>
            <person name="Detter J.C."/>
            <person name="Woyke T."/>
            <person name="Bristow J."/>
            <person name="Eisen J.A."/>
            <person name="Markowitz V."/>
            <person name="Hugenholtz P."/>
            <person name="Kyrpides N.C."/>
            <person name="Klenk H.P."/>
        </authorList>
    </citation>
    <scope>NUCLEOTIDE SEQUENCE [LARGE SCALE GENOMIC DNA]</scope>
    <source>
        <strain evidence="3">DSM 17365 / JCM 13257 / WB4</strain>
    </source>
</reference>
<dbReference type="EMBL" id="CP002345">
    <property type="protein sequence ID" value="ADQ79691.1"/>
    <property type="molecule type" value="Genomic_DNA"/>
</dbReference>
<dbReference type="InterPro" id="IPR002625">
    <property type="entry name" value="Smr_dom"/>
</dbReference>
<accession>E4T4P7</accession>
<dbReference type="SUPFAM" id="SSF158949">
    <property type="entry name" value="Smr-associated domain-like"/>
    <property type="match status" value="1"/>
</dbReference>
<dbReference type="InterPro" id="IPR036781">
    <property type="entry name" value="Smr_assoc-like_sf"/>
</dbReference>
<dbReference type="InterPro" id="IPR036063">
    <property type="entry name" value="Smr_dom_sf"/>
</dbReference>
<feature type="domain" description="Smr" evidence="1">
    <location>
        <begin position="303"/>
        <end position="356"/>
    </location>
</feature>
<dbReference type="Pfam" id="PF01713">
    <property type="entry name" value="Smr"/>
    <property type="match status" value="1"/>
</dbReference>
<reference key="1">
    <citation type="submission" date="2010-11" db="EMBL/GenBank/DDBJ databases">
        <title>The complete genome of Paludibacter propionicigenes DSM 17365.</title>
        <authorList>
            <consortium name="US DOE Joint Genome Institute (JGI-PGF)"/>
            <person name="Lucas S."/>
            <person name="Copeland A."/>
            <person name="Lapidus A."/>
            <person name="Bruce D."/>
            <person name="Goodwin L."/>
            <person name="Pitluck S."/>
            <person name="Kyrpides N."/>
            <person name="Mavromatis K."/>
            <person name="Ivanova N."/>
            <person name="Munk A.C."/>
            <person name="Brettin T."/>
            <person name="Detter J.C."/>
            <person name="Han C."/>
            <person name="Tapia R."/>
            <person name="Land M."/>
            <person name="Hauser L."/>
            <person name="Markowitz V."/>
            <person name="Cheng J.-F."/>
            <person name="Hugenholtz P."/>
            <person name="Woyke T."/>
            <person name="Wu D."/>
            <person name="Gronow S."/>
            <person name="Wellnitz S."/>
            <person name="Brambilla E."/>
            <person name="Klenk H.-P."/>
            <person name="Eisen J.A."/>
        </authorList>
    </citation>
    <scope>NUCLEOTIDE SEQUENCE</scope>
    <source>
        <strain>WB4</strain>
    </source>
</reference>
<evidence type="ECO:0000259" key="1">
    <source>
        <dbReference type="PROSITE" id="PS50828"/>
    </source>
</evidence>
<dbReference type="Gene3D" id="2.60.40.1600">
    <property type="entry name" value="Smr-associated-like"/>
    <property type="match status" value="1"/>
</dbReference>
<gene>
    <name evidence="2" type="ordered locus">Palpr_1545</name>
</gene>
<dbReference type="HOGENOM" id="CLU_049728_0_0_10"/>
<evidence type="ECO:0000313" key="3">
    <source>
        <dbReference type="Proteomes" id="UP000008718"/>
    </source>
</evidence>